<dbReference type="GO" id="GO:0009003">
    <property type="term" value="F:signal peptidase activity"/>
    <property type="evidence" value="ECO:0007669"/>
    <property type="project" value="UniProtKB-EC"/>
</dbReference>
<evidence type="ECO:0000256" key="2">
    <source>
        <dbReference type="ARBA" id="ARBA00004648"/>
    </source>
</evidence>
<evidence type="ECO:0000256" key="10">
    <source>
        <dbReference type="ARBA" id="ARBA00022989"/>
    </source>
</evidence>
<evidence type="ECO:0000256" key="4">
    <source>
        <dbReference type="ARBA" id="ARBA00013208"/>
    </source>
</evidence>
<dbReference type="PANTHER" id="PTHR10806:SF6">
    <property type="entry name" value="SIGNAL PEPTIDASE COMPLEX CATALYTIC SUBUNIT SEC11"/>
    <property type="match status" value="1"/>
</dbReference>
<evidence type="ECO:0000256" key="9">
    <source>
        <dbReference type="ARBA" id="ARBA00022968"/>
    </source>
</evidence>
<dbReference type="InterPro" id="IPR036286">
    <property type="entry name" value="LexA/Signal_pep-like_sf"/>
</dbReference>
<comment type="subunit">
    <text evidence="13">Component of the signal peptidase complex.</text>
</comment>
<comment type="function">
    <text evidence="12">Catalytic component of the signal peptidase complex (SPC) which catalyzes the cleavage of N-terminal signal sequences from nascent proteins as they are translocated into the lumen of the endoplasmic reticulum. Specifically cleaves N-terminal signal peptides that contain a hydrophobic alpha-helix (h-region) shorter than 18-20 amino acids.</text>
</comment>
<keyword evidence="13" id="KW-0378">Hydrolase</keyword>
<dbReference type="Proteomes" id="UP000011082">
    <property type="component" value="Unassembled WGS sequence"/>
</dbReference>
<keyword evidence="7 13" id="KW-0812">Transmembrane</keyword>
<dbReference type="MEROPS" id="S26.010"/>
<dbReference type="AlphaFoldDB" id="L2GKN4"/>
<dbReference type="EC" id="3.4.21.89" evidence="4 13"/>
<dbReference type="Gene3D" id="2.10.109.10">
    <property type="entry name" value="Umud Fragment, subunit A"/>
    <property type="match status" value="1"/>
</dbReference>
<evidence type="ECO:0000313" key="16">
    <source>
        <dbReference type="Proteomes" id="UP000011082"/>
    </source>
</evidence>
<comment type="catalytic activity">
    <reaction evidence="1 13">
        <text>Cleavage of hydrophobic, N-terminal signal or leader sequences from secreted and periplasmic proteins.</text>
        <dbReference type="EC" id="3.4.21.89"/>
    </reaction>
</comment>
<dbReference type="InterPro" id="IPR001733">
    <property type="entry name" value="Peptidase_S26B"/>
</dbReference>
<dbReference type="NCBIfam" id="TIGR02228">
    <property type="entry name" value="sigpep_I_arch"/>
    <property type="match status" value="1"/>
</dbReference>
<dbReference type="Pfam" id="PF00717">
    <property type="entry name" value="Peptidase_S24"/>
    <property type="match status" value="1"/>
</dbReference>
<proteinExistence type="inferred from homology"/>
<dbReference type="OrthoDB" id="10257561at2759"/>
<comment type="subcellular location">
    <subcellularLocation>
        <location evidence="2">Endoplasmic reticulum membrane</location>
        <topology evidence="2">Single-pass type II membrane protein</topology>
    </subcellularLocation>
</comment>
<keyword evidence="8 13" id="KW-0256">Endoplasmic reticulum</keyword>
<sequence length="206" mass="23793">MVFGKYFSCQQLMQYLFSIENTPMELLFSELNWKEIKRRSIRQNITQFVLASYSLIGHYMIWKLIGLLLNNDSPIVCVLSESMEPGFKRGDILFITPQSYKVGDIAVYQVYENSIPIVHRVIKKQGDYILTKGDNNRLDDIGLYRPGRRFLEPSEIRAGVFGYIPFFGIITVWINAVPGLKIAILLFTALRVFSNREDSRGGFLNY</sequence>
<keyword evidence="6 13" id="KW-0645">Protease</keyword>
<evidence type="ECO:0000256" key="11">
    <source>
        <dbReference type="ARBA" id="ARBA00023136"/>
    </source>
</evidence>
<dbReference type="InParanoid" id="L2GKN4"/>
<evidence type="ECO:0000313" key="15">
    <source>
        <dbReference type="EMBL" id="ELA41179.1"/>
    </source>
</evidence>
<comment type="similarity">
    <text evidence="3 13">Belongs to the peptidase S26B family.</text>
</comment>
<evidence type="ECO:0000256" key="13">
    <source>
        <dbReference type="RuleBase" id="RU362047"/>
    </source>
</evidence>
<dbReference type="FunCoup" id="L2GKN4">
    <property type="interactions" value="88"/>
</dbReference>
<dbReference type="VEuPathDB" id="MicrosporidiaDB:VICG_01778"/>
<evidence type="ECO:0000256" key="3">
    <source>
        <dbReference type="ARBA" id="ARBA00011035"/>
    </source>
</evidence>
<keyword evidence="11 13" id="KW-0472">Membrane</keyword>
<dbReference type="PRINTS" id="PR00728">
    <property type="entry name" value="SIGNALPTASE"/>
</dbReference>
<dbReference type="GO" id="GO:0005787">
    <property type="term" value="C:signal peptidase complex"/>
    <property type="evidence" value="ECO:0007669"/>
    <property type="project" value="TreeGrafter"/>
</dbReference>
<evidence type="ECO:0000256" key="7">
    <source>
        <dbReference type="ARBA" id="ARBA00022692"/>
    </source>
</evidence>
<feature type="transmembrane region" description="Helical" evidence="13">
    <location>
        <begin position="44"/>
        <end position="62"/>
    </location>
</feature>
<evidence type="ECO:0000256" key="6">
    <source>
        <dbReference type="ARBA" id="ARBA00022670"/>
    </source>
</evidence>
<evidence type="ECO:0000259" key="14">
    <source>
        <dbReference type="Pfam" id="PF00717"/>
    </source>
</evidence>
<dbReference type="EMBL" id="JH370148">
    <property type="protein sequence ID" value="ELA41179.1"/>
    <property type="molecule type" value="Genomic_DNA"/>
</dbReference>
<dbReference type="SUPFAM" id="SSF51306">
    <property type="entry name" value="LexA/Signal peptidase"/>
    <property type="match status" value="1"/>
</dbReference>
<accession>L2GKN4</accession>
<dbReference type="GeneID" id="19882488"/>
<reference evidence="16" key="1">
    <citation type="submission" date="2011-05" db="EMBL/GenBank/DDBJ databases">
        <title>The genome sequence of Vittaforma corneae strain ATCC 50505.</title>
        <authorList>
            <consortium name="The Broad Institute Genome Sequencing Platform"/>
            <person name="Cuomo C."/>
            <person name="Didier E."/>
            <person name="Bowers L."/>
            <person name="Young S.K."/>
            <person name="Zeng Q."/>
            <person name="Gargeya S."/>
            <person name="Fitzgerald M."/>
            <person name="Haas B."/>
            <person name="Abouelleil A."/>
            <person name="Alvarado L."/>
            <person name="Arachchi H.M."/>
            <person name="Berlin A."/>
            <person name="Chapman S.B."/>
            <person name="Gearin G."/>
            <person name="Goldberg J."/>
            <person name="Griggs A."/>
            <person name="Gujja S."/>
            <person name="Hansen M."/>
            <person name="Heiman D."/>
            <person name="Howarth C."/>
            <person name="Larimer J."/>
            <person name="Lui A."/>
            <person name="MacDonald P.J.P."/>
            <person name="McCowen C."/>
            <person name="Montmayeur A."/>
            <person name="Murphy C."/>
            <person name="Neiman D."/>
            <person name="Pearson M."/>
            <person name="Priest M."/>
            <person name="Roberts A."/>
            <person name="Saif S."/>
            <person name="Shea T."/>
            <person name="Sisk P."/>
            <person name="Stolte C."/>
            <person name="Sykes S."/>
            <person name="Wortman J."/>
            <person name="Nusbaum C."/>
            <person name="Birren B."/>
        </authorList>
    </citation>
    <scope>NUCLEOTIDE SEQUENCE [LARGE SCALE GENOMIC DNA]</scope>
    <source>
        <strain evidence="16">ATCC 50505</strain>
    </source>
</reference>
<evidence type="ECO:0000256" key="5">
    <source>
        <dbReference type="ARBA" id="ARBA00019685"/>
    </source>
</evidence>
<feature type="transmembrane region" description="Helical" evidence="13">
    <location>
        <begin position="163"/>
        <end position="190"/>
    </location>
</feature>
<dbReference type="InterPro" id="IPR015927">
    <property type="entry name" value="Peptidase_S24_S26A/B/C"/>
</dbReference>
<evidence type="ECO:0000256" key="8">
    <source>
        <dbReference type="ARBA" id="ARBA00022824"/>
    </source>
</evidence>
<feature type="domain" description="Peptidase S24/S26A/S26B/S26C" evidence="14">
    <location>
        <begin position="71"/>
        <end position="141"/>
    </location>
</feature>
<protein>
    <recommendedName>
        <fullName evidence="5 13">Signal peptidase complex catalytic subunit SEC11</fullName>
        <ecNumber evidence="4 13">3.4.21.89</ecNumber>
    </recommendedName>
</protein>
<dbReference type="GO" id="GO:0006465">
    <property type="term" value="P:signal peptide processing"/>
    <property type="evidence" value="ECO:0007669"/>
    <property type="project" value="UniProtKB-UniRule"/>
</dbReference>
<name>L2GKN4_VITCO</name>
<evidence type="ECO:0000256" key="12">
    <source>
        <dbReference type="ARBA" id="ARBA00045533"/>
    </source>
</evidence>
<dbReference type="HOGENOM" id="CLU_089996_0_0_1"/>
<dbReference type="CDD" id="cd06462">
    <property type="entry name" value="Peptidase_S24_S26"/>
    <property type="match status" value="1"/>
</dbReference>
<gene>
    <name evidence="15" type="ORF">VICG_01778</name>
</gene>
<dbReference type="RefSeq" id="XP_007605223.1">
    <property type="nucleotide sequence ID" value="XM_007605161.1"/>
</dbReference>
<dbReference type="PANTHER" id="PTHR10806">
    <property type="entry name" value="SIGNAL PEPTIDASE COMPLEX CATALYTIC SUBUNIT SEC11"/>
    <property type="match status" value="1"/>
</dbReference>
<dbReference type="STRING" id="993615.L2GKN4"/>
<organism evidence="15 16">
    <name type="scientific">Vittaforma corneae (strain ATCC 50505)</name>
    <name type="common">Microsporidian parasite</name>
    <name type="synonym">Nosema corneum</name>
    <dbReference type="NCBI Taxonomy" id="993615"/>
    <lineage>
        <taxon>Eukaryota</taxon>
        <taxon>Fungi</taxon>
        <taxon>Fungi incertae sedis</taxon>
        <taxon>Microsporidia</taxon>
        <taxon>Nosematidae</taxon>
        <taxon>Vittaforma</taxon>
    </lineage>
</organism>
<keyword evidence="9 13" id="KW-0735">Signal-anchor</keyword>
<keyword evidence="16" id="KW-1185">Reference proteome</keyword>
<keyword evidence="10 13" id="KW-1133">Transmembrane helix</keyword>
<evidence type="ECO:0000256" key="1">
    <source>
        <dbReference type="ARBA" id="ARBA00000677"/>
    </source>
</evidence>